<dbReference type="Proteomes" id="UP000828251">
    <property type="component" value="Unassembled WGS sequence"/>
</dbReference>
<dbReference type="InterPro" id="IPR036001">
    <property type="entry name" value="PS_II_antenna-like_sf"/>
</dbReference>
<proteinExistence type="predicted"/>
<comment type="caution">
    <text evidence="1">The sequence shown here is derived from an EMBL/GenBank/DDBJ whole genome shotgun (WGS) entry which is preliminary data.</text>
</comment>
<feature type="non-terminal residue" evidence="1">
    <location>
        <position position="53"/>
    </location>
</feature>
<dbReference type="AlphaFoldDB" id="A0A9D3UJG5"/>
<organism evidence="1 2">
    <name type="scientific">Gossypium stocksii</name>
    <dbReference type="NCBI Taxonomy" id="47602"/>
    <lineage>
        <taxon>Eukaryota</taxon>
        <taxon>Viridiplantae</taxon>
        <taxon>Streptophyta</taxon>
        <taxon>Embryophyta</taxon>
        <taxon>Tracheophyta</taxon>
        <taxon>Spermatophyta</taxon>
        <taxon>Magnoliopsida</taxon>
        <taxon>eudicotyledons</taxon>
        <taxon>Gunneridae</taxon>
        <taxon>Pentapetalae</taxon>
        <taxon>rosids</taxon>
        <taxon>malvids</taxon>
        <taxon>Malvales</taxon>
        <taxon>Malvaceae</taxon>
        <taxon>Malvoideae</taxon>
        <taxon>Gossypium</taxon>
    </lineage>
</organism>
<feature type="non-terminal residue" evidence="1">
    <location>
        <position position="1"/>
    </location>
</feature>
<dbReference type="EMBL" id="JAIQCV010000011">
    <property type="protein sequence ID" value="KAH1046347.1"/>
    <property type="molecule type" value="Genomic_DNA"/>
</dbReference>
<gene>
    <name evidence="1" type="ORF">J1N35_037131</name>
</gene>
<dbReference type="SUPFAM" id="SSF161077">
    <property type="entry name" value="Photosystem II antenna protein-like"/>
    <property type="match status" value="1"/>
</dbReference>
<reference evidence="1 2" key="1">
    <citation type="journal article" date="2021" name="Plant Biotechnol. J.">
        <title>Multi-omics assisted identification of the key and species-specific regulatory components of drought-tolerant mechanisms in Gossypium stocksii.</title>
        <authorList>
            <person name="Yu D."/>
            <person name="Ke L."/>
            <person name="Zhang D."/>
            <person name="Wu Y."/>
            <person name="Sun Y."/>
            <person name="Mei J."/>
            <person name="Sun J."/>
            <person name="Sun Y."/>
        </authorList>
    </citation>
    <scope>NUCLEOTIDE SEQUENCE [LARGE SCALE GENOMIC DNA]</scope>
    <source>
        <strain evidence="2">cv. E1</strain>
        <tissue evidence="1">Leaf</tissue>
    </source>
</reference>
<dbReference type="GO" id="GO:0009521">
    <property type="term" value="C:photosystem"/>
    <property type="evidence" value="ECO:0007669"/>
    <property type="project" value="InterPro"/>
</dbReference>
<keyword evidence="2" id="KW-1185">Reference proteome</keyword>
<dbReference type="GO" id="GO:0009767">
    <property type="term" value="P:photosynthetic electron transport chain"/>
    <property type="evidence" value="ECO:0007669"/>
    <property type="project" value="InterPro"/>
</dbReference>
<evidence type="ECO:0000313" key="2">
    <source>
        <dbReference type="Proteomes" id="UP000828251"/>
    </source>
</evidence>
<dbReference type="OrthoDB" id="1926060at2759"/>
<evidence type="ECO:0000313" key="1">
    <source>
        <dbReference type="EMBL" id="KAH1046347.1"/>
    </source>
</evidence>
<name>A0A9D3UJG5_9ROSI</name>
<protein>
    <submittedName>
        <fullName evidence="1">Uncharacterized protein</fullName>
    </submittedName>
</protein>
<sequence>VYNTYALGGGDVRKITNLTLSLSVIFGYLLKSPFGGELWIVSMDDLEDIIGGH</sequence>
<dbReference type="GO" id="GO:0016168">
    <property type="term" value="F:chlorophyll binding"/>
    <property type="evidence" value="ECO:0007669"/>
    <property type="project" value="InterPro"/>
</dbReference>
<accession>A0A9D3UJG5</accession>